<name>A0ABZ3FQJ7_9ACTN</name>
<dbReference type="Pfam" id="PF08240">
    <property type="entry name" value="ADH_N"/>
    <property type="match status" value="1"/>
</dbReference>
<evidence type="ECO:0000256" key="2">
    <source>
        <dbReference type="ARBA" id="ARBA00022723"/>
    </source>
</evidence>
<dbReference type="InterPro" id="IPR020843">
    <property type="entry name" value="ER"/>
</dbReference>
<evidence type="ECO:0000259" key="6">
    <source>
        <dbReference type="SMART" id="SM00829"/>
    </source>
</evidence>
<comment type="similarity">
    <text evidence="5">Belongs to the zinc-containing alcohol dehydrogenase family.</text>
</comment>
<dbReference type="Gene3D" id="3.40.50.720">
    <property type="entry name" value="NAD(P)-binding Rossmann-like Domain"/>
    <property type="match status" value="1"/>
</dbReference>
<evidence type="ECO:0000256" key="1">
    <source>
        <dbReference type="ARBA" id="ARBA00001947"/>
    </source>
</evidence>
<evidence type="ECO:0000256" key="4">
    <source>
        <dbReference type="ARBA" id="ARBA00023002"/>
    </source>
</evidence>
<dbReference type="SMART" id="SM00829">
    <property type="entry name" value="PKS_ER"/>
    <property type="match status" value="1"/>
</dbReference>
<dbReference type="InterPro" id="IPR002328">
    <property type="entry name" value="ADH_Zn_CS"/>
</dbReference>
<proteinExistence type="inferred from homology"/>
<feature type="domain" description="Enoyl reductase (ER)" evidence="6">
    <location>
        <begin position="7"/>
        <end position="337"/>
    </location>
</feature>
<reference evidence="7 8" key="1">
    <citation type="submission" date="2024-04" db="EMBL/GenBank/DDBJ databases">
        <title>Isolation of an actinomycete strain from pig manure.</title>
        <authorList>
            <person name="Gong T."/>
            <person name="Yu Z."/>
            <person name="An M."/>
            <person name="Wei C."/>
            <person name="Yang W."/>
            <person name="Liu L."/>
        </authorList>
    </citation>
    <scope>NUCLEOTIDE SEQUENCE [LARGE SCALE GENOMIC DNA]</scope>
    <source>
        <strain evidence="7 8">ZF39</strain>
    </source>
</reference>
<dbReference type="Proteomes" id="UP001442841">
    <property type="component" value="Chromosome"/>
</dbReference>
<protein>
    <submittedName>
        <fullName evidence="7">Zinc-dependent alcohol dehydrogenase family protein</fullName>
    </submittedName>
</protein>
<dbReference type="SUPFAM" id="SSF50129">
    <property type="entry name" value="GroES-like"/>
    <property type="match status" value="1"/>
</dbReference>
<keyword evidence="8" id="KW-1185">Reference proteome</keyword>
<dbReference type="InterPro" id="IPR013149">
    <property type="entry name" value="ADH-like_C"/>
</dbReference>
<evidence type="ECO:0000313" key="7">
    <source>
        <dbReference type="EMBL" id="XAN07024.1"/>
    </source>
</evidence>
<evidence type="ECO:0000256" key="5">
    <source>
        <dbReference type="RuleBase" id="RU361277"/>
    </source>
</evidence>
<dbReference type="RefSeq" id="WP_425308471.1">
    <property type="nucleotide sequence ID" value="NZ_CP154795.1"/>
</dbReference>
<dbReference type="SUPFAM" id="SSF51735">
    <property type="entry name" value="NAD(P)-binding Rossmann-fold domains"/>
    <property type="match status" value="1"/>
</dbReference>
<keyword evidence="3 5" id="KW-0862">Zinc</keyword>
<dbReference type="PANTHER" id="PTHR42813:SF2">
    <property type="entry name" value="DEHYDROGENASE, ZINC-CONTAINING, PUTATIVE (AFU_ORTHOLOGUE AFUA_2G02810)-RELATED"/>
    <property type="match status" value="1"/>
</dbReference>
<dbReference type="Gene3D" id="3.90.180.10">
    <property type="entry name" value="Medium-chain alcohol dehydrogenases, catalytic domain"/>
    <property type="match status" value="1"/>
</dbReference>
<dbReference type="PROSITE" id="PS00059">
    <property type="entry name" value="ADH_ZINC"/>
    <property type="match status" value="1"/>
</dbReference>
<dbReference type="CDD" id="cd08287">
    <property type="entry name" value="FDH_like_ADH3"/>
    <property type="match status" value="1"/>
</dbReference>
<dbReference type="InterPro" id="IPR036291">
    <property type="entry name" value="NAD(P)-bd_dom_sf"/>
</dbReference>
<accession>A0ABZ3FQJ7</accession>
<dbReference type="PANTHER" id="PTHR42813">
    <property type="entry name" value="ZINC-TYPE ALCOHOL DEHYDROGENASE-LIKE"/>
    <property type="match status" value="1"/>
</dbReference>
<comment type="cofactor">
    <cofactor evidence="1 5">
        <name>Zn(2+)</name>
        <dbReference type="ChEBI" id="CHEBI:29105"/>
    </cofactor>
</comment>
<keyword evidence="2 5" id="KW-0479">Metal-binding</keyword>
<evidence type="ECO:0000256" key="3">
    <source>
        <dbReference type="ARBA" id="ARBA00022833"/>
    </source>
</evidence>
<dbReference type="EMBL" id="CP154795">
    <property type="protein sequence ID" value="XAN07024.1"/>
    <property type="molecule type" value="Genomic_DNA"/>
</dbReference>
<dbReference type="InterPro" id="IPR013154">
    <property type="entry name" value="ADH-like_N"/>
</dbReference>
<sequence>MRATLLTAPHEISITEVDFPTVQNPGDAVVTITATCVCGSDLWNYRGIRQIAQPQLTGHEFCGVVTEVGDEVTTVKVGDFVVSPFNTSCGECAHCLAGMHSSCAHKEVFAMGCQTEAVRVPYADGTLVATPEPPAPELIPSLLACSDVMATGWHAAVSAGVREGSTVAVVGDGAVGLCGVLAARQLGASRIIAMSRHADRQALAREFGATDVIEERGAEGAARVLELTDGVGADAVIEAVGTIEALQQAGACARPGATIGYVGVPVGVELALDPFFRRNIGLRGGMAPVRAYLPLLMDLVLTGKINPGKVFDMTLPLDQVAEGYAAMDERRAIKVLLEP</sequence>
<dbReference type="Pfam" id="PF00107">
    <property type="entry name" value="ADH_zinc_N"/>
    <property type="match status" value="1"/>
</dbReference>
<evidence type="ECO:0000313" key="8">
    <source>
        <dbReference type="Proteomes" id="UP001442841"/>
    </source>
</evidence>
<organism evidence="7 8">
    <name type="scientific">Ammonicoccus fulvus</name>
    <dbReference type="NCBI Taxonomy" id="3138240"/>
    <lineage>
        <taxon>Bacteria</taxon>
        <taxon>Bacillati</taxon>
        <taxon>Actinomycetota</taxon>
        <taxon>Actinomycetes</taxon>
        <taxon>Propionibacteriales</taxon>
        <taxon>Propionibacteriaceae</taxon>
        <taxon>Ammonicoccus</taxon>
    </lineage>
</organism>
<dbReference type="InterPro" id="IPR011032">
    <property type="entry name" value="GroES-like_sf"/>
</dbReference>
<gene>
    <name evidence="7" type="ORF">AADG42_06840</name>
</gene>
<keyword evidence="4" id="KW-0560">Oxidoreductase</keyword>